<feature type="repeat" description="PPR" evidence="2">
    <location>
        <begin position="57"/>
        <end position="85"/>
    </location>
</feature>
<evidence type="ECO:0000256" key="1">
    <source>
        <dbReference type="ARBA" id="ARBA00022737"/>
    </source>
</evidence>
<evidence type="ECO:0000313" key="3">
    <source>
        <dbReference type="EMBL" id="MCD7458141.1"/>
    </source>
</evidence>
<dbReference type="NCBIfam" id="TIGR00756">
    <property type="entry name" value="PPR"/>
    <property type="match status" value="1"/>
</dbReference>
<sequence>MNKKNSHPMVQLRTLHSQTLKFGFADVFVCNNLVHVYTASGSISDAHKVFDESSCRDVVSYNLIIDGYVKRGETGKARDAFTKCL</sequence>
<reference evidence="3 4" key="1">
    <citation type="journal article" date="2021" name="BMC Genomics">
        <title>Datura genome reveals duplications of psychoactive alkaloid biosynthetic genes and high mutation rate following tissue culture.</title>
        <authorList>
            <person name="Rajewski A."/>
            <person name="Carter-House D."/>
            <person name="Stajich J."/>
            <person name="Litt A."/>
        </authorList>
    </citation>
    <scope>NUCLEOTIDE SEQUENCE [LARGE SCALE GENOMIC DNA]</scope>
    <source>
        <strain evidence="3">AR-01</strain>
    </source>
</reference>
<proteinExistence type="predicted"/>
<accession>A0ABS8SGU7</accession>
<organism evidence="3 4">
    <name type="scientific">Datura stramonium</name>
    <name type="common">Jimsonweed</name>
    <name type="synonym">Common thornapple</name>
    <dbReference type="NCBI Taxonomy" id="4076"/>
    <lineage>
        <taxon>Eukaryota</taxon>
        <taxon>Viridiplantae</taxon>
        <taxon>Streptophyta</taxon>
        <taxon>Embryophyta</taxon>
        <taxon>Tracheophyta</taxon>
        <taxon>Spermatophyta</taxon>
        <taxon>Magnoliopsida</taxon>
        <taxon>eudicotyledons</taxon>
        <taxon>Gunneridae</taxon>
        <taxon>Pentapetalae</taxon>
        <taxon>asterids</taxon>
        <taxon>lamiids</taxon>
        <taxon>Solanales</taxon>
        <taxon>Solanaceae</taxon>
        <taxon>Solanoideae</taxon>
        <taxon>Datureae</taxon>
        <taxon>Datura</taxon>
    </lineage>
</organism>
<name>A0ABS8SGU7_DATST</name>
<dbReference type="InterPro" id="IPR011990">
    <property type="entry name" value="TPR-like_helical_dom_sf"/>
</dbReference>
<evidence type="ECO:0000313" key="4">
    <source>
        <dbReference type="Proteomes" id="UP000823775"/>
    </source>
</evidence>
<keyword evidence="4" id="KW-1185">Reference proteome</keyword>
<dbReference type="Gene3D" id="1.25.40.10">
    <property type="entry name" value="Tetratricopeptide repeat domain"/>
    <property type="match status" value="1"/>
</dbReference>
<dbReference type="InterPro" id="IPR002885">
    <property type="entry name" value="PPR_rpt"/>
</dbReference>
<evidence type="ECO:0000256" key="2">
    <source>
        <dbReference type="PROSITE-ProRule" id="PRU00708"/>
    </source>
</evidence>
<dbReference type="EMBL" id="JACEIK010000501">
    <property type="protein sequence ID" value="MCD7458141.1"/>
    <property type="molecule type" value="Genomic_DNA"/>
</dbReference>
<keyword evidence="1" id="KW-0677">Repeat</keyword>
<dbReference type="Pfam" id="PF01535">
    <property type="entry name" value="PPR"/>
    <property type="match status" value="2"/>
</dbReference>
<dbReference type="PANTHER" id="PTHR47926">
    <property type="entry name" value="PENTATRICOPEPTIDE REPEAT-CONTAINING PROTEIN"/>
    <property type="match status" value="1"/>
</dbReference>
<comment type="caution">
    <text evidence="3">The sequence shown here is derived from an EMBL/GenBank/DDBJ whole genome shotgun (WGS) entry which is preliminary data.</text>
</comment>
<dbReference type="InterPro" id="IPR046960">
    <property type="entry name" value="PPR_At4g14850-like_plant"/>
</dbReference>
<protein>
    <recommendedName>
        <fullName evidence="5">Pentatricopeptide repeat-containing protein</fullName>
    </recommendedName>
</protein>
<evidence type="ECO:0008006" key="5">
    <source>
        <dbReference type="Google" id="ProtNLM"/>
    </source>
</evidence>
<dbReference type="Proteomes" id="UP000823775">
    <property type="component" value="Unassembled WGS sequence"/>
</dbReference>
<dbReference type="PANTHER" id="PTHR47926:SF359">
    <property type="entry name" value="PENTACOTRIPEPTIDE-REPEAT REGION OF PRORP DOMAIN-CONTAINING PROTEIN"/>
    <property type="match status" value="1"/>
</dbReference>
<gene>
    <name evidence="3" type="ORF">HAX54_037406</name>
</gene>
<dbReference type="PROSITE" id="PS51375">
    <property type="entry name" value="PPR"/>
    <property type="match status" value="1"/>
</dbReference>